<feature type="region of interest" description="Disordered" evidence="1">
    <location>
        <begin position="141"/>
        <end position="164"/>
    </location>
</feature>
<dbReference type="Proteomes" id="UP001152797">
    <property type="component" value="Unassembled WGS sequence"/>
</dbReference>
<feature type="compositionally biased region" description="Basic and acidic residues" evidence="1">
    <location>
        <begin position="142"/>
        <end position="158"/>
    </location>
</feature>
<keyword evidence="4" id="KW-1185">Reference proteome</keyword>
<comment type="caution">
    <text evidence="2">The sequence shown here is derived from an EMBL/GenBank/DDBJ whole genome shotgun (WGS) entry which is preliminary data.</text>
</comment>
<sequence>MEEEYGRFFLSNYRGAPLHFRPDEPQAPGKRHEALAFQYVAETPAEASQIRDDLSSKEELCGELFSAAPRVAPGSAESLRNLGHRGKAEISSLSWGKEDTSPKQLRFSNVEEIEPASQDPSFPELPHAVAAAAAATVTQDLADSREERRVQDGFPERSPRRHGARPIEVGKLPETMETSLHSVMEMDEEVARNIDDFFSRDEAWRQLARHCDLRSQELMTRIHELPVVSKASKFKVTVPKPYPGVQYRRSKHLEERYSRFAENGAIVVGQLEADSATGEWLRISGNIFLPVRVGQIHILDEVIDPPVSTNMKFGPDQTGGHREAAEAWWTCCPSNAEADCGKALEQAAQPMRPEQHPR</sequence>
<evidence type="ECO:0000313" key="2">
    <source>
        <dbReference type="EMBL" id="CAI3993950.1"/>
    </source>
</evidence>
<reference evidence="2" key="1">
    <citation type="submission" date="2022-10" db="EMBL/GenBank/DDBJ databases">
        <authorList>
            <person name="Chen Y."/>
            <person name="Dougan E. K."/>
            <person name="Chan C."/>
            <person name="Rhodes N."/>
            <person name="Thang M."/>
        </authorList>
    </citation>
    <scope>NUCLEOTIDE SEQUENCE</scope>
</reference>
<evidence type="ECO:0000256" key="1">
    <source>
        <dbReference type="SAM" id="MobiDB-lite"/>
    </source>
</evidence>
<gene>
    <name evidence="2" type="ORF">C1SCF055_LOCUS20642</name>
</gene>
<protein>
    <submittedName>
        <fullName evidence="3">UBA domain-containing protein</fullName>
    </submittedName>
</protein>
<reference evidence="3 4" key="2">
    <citation type="submission" date="2024-05" db="EMBL/GenBank/DDBJ databases">
        <authorList>
            <person name="Chen Y."/>
            <person name="Shah S."/>
            <person name="Dougan E. K."/>
            <person name="Thang M."/>
            <person name="Chan C."/>
        </authorList>
    </citation>
    <scope>NUCLEOTIDE SEQUENCE [LARGE SCALE GENOMIC DNA]</scope>
</reference>
<proteinExistence type="predicted"/>
<accession>A0A9P1G116</accession>
<evidence type="ECO:0000313" key="4">
    <source>
        <dbReference type="Proteomes" id="UP001152797"/>
    </source>
</evidence>
<dbReference type="EMBL" id="CAMXCT010001891">
    <property type="protein sequence ID" value="CAI3993950.1"/>
    <property type="molecule type" value="Genomic_DNA"/>
</dbReference>
<dbReference type="EMBL" id="CAMXCT020001891">
    <property type="protein sequence ID" value="CAL1147325.1"/>
    <property type="molecule type" value="Genomic_DNA"/>
</dbReference>
<dbReference type="OrthoDB" id="410987at2759"/>
<evidence type="ECO:0000313" key="3">
    <source>
        <dbReference type="EMBL" id="CAL4781262.1"/>
    </source>
</evidence>
<name>A0A9P1G116_9DINO</name>
<organism evidence="2">
    <name type="scientific">Cladocopium goreaui</name>
    <dbReference type="NCBI Taxonomy" id="2562237"/>
    <lineage>
        <taxon>Eukaryota</taxon>
        <taxon>Sar</taxon>
        <taxon>Alveolata</taxon>
        <taxon>Dinophyceae</taxon>
        <taxon>Suessiales</taxon>
        <taxon>Symbiodiniaceae</taxon>
        <taxon>Cladocopium</taxon>
    </lineage>
</organism>
<dbReference type="AlphaFoldDB" id="A0A9P1G116"/>
<dbReference type="EMBL" id="CAMXCT030001891">
    <property type="protein sequence ID" value="CAL4781262.1"/>
    <property type="molecule type" value="Genomic_DNA"/>
</dbReference>